<dbReference type="GO" id="GO:0031511">
    <property type="term" value="C:Mis6-Sim4 complex"/>
    <property type="evidence" value="ECO:0007669"/>
    <property type="project" value="InterPro"/>
</dbReference>
<feature type="region of interest" description="Disordered" evidence="1">
    <location>
        <begin position="209"/>
        <end position="230"/>
    </location>
</feature>
<reference evidence="2" key="1">
    <citation type="submission" date="2015-10" db="EMBL/GenBank/DDBJ databases">
        <authorList>
            <person name="Regsiter A."/>
            <person name="william w."/>
        </authorList>
    </citation>
    <scope>NUCLEOTIDE SEQUENCE</scope>
    <source>
        <strain evidence="2">Montdore</strain>
    </source>
</reference>
<evidence type="ECO:0008006" key="4">
    <source>
        <dbReference type="Google" id="ProtNLM"/>
    </source>
</evidence>
<sequence length="240" mass="27086">MATGNSIYDIKGGFLSSQLRVLNGALNPKPNWQDRLPEGEHGDLSEGVLNQVLYKLNVVAKRHQKLVYSSQALRHVAEQIDDLYQKKDDDVEGITQEDDVLRRGANLKDPQSIDLLPESYPAEGGDSEEDLEETRYQTLRAKLANHSAALQAQRQRHAYYSQLKSLVAPFADPQRSVQPNLVTKDGPLAAELERTRLLAAKLAYQIEKSKFPDTDRMDEDDDEMEESVEDQLRKILELAS</sequence>
<feature type="compositionally biased region" description="Acidic residues" evidence="1">
    <location>
        <begin position="216"/>
        <end position="229"/>
    </location>
</feature>
<feature type="region of interest" description="Disordered" evidence="1">
    <location>
        <begin position="111"/>
        <end position="132"/>
    </location>
</feature>
<dbReference type="AlphaFoldDB" id="A0A292Q538"/>
<evidence type="ECO:0000313" key="3">
    <source>
        <dbReference type="Proteomes" id="UP001412239"/>
    </source>
</evidence>
<evidence type="ECO:0000256" key="1">
    <source>
        <dbReference type="SAM" id="MobiDB-lite"/>
    </source>
</evidence>
<proteinExistence type="predicted"/>
<dbReference type="PANTHER" id="PTHR42040:SF1">
    <property type="entry name" value="INNER KINETOCHORE SUBUNIT FTA4"/>
    <property type="match status" value="1"/>
</dbReference>
<name>A0A292Q538_9PEZI</name>
<gene>
    <name evidence="2" type="ORF">GSTUAT00001815001</name>
</gene>
<evidence type="ECO:0000313" key="2">
    <source>
        <dbReference type="EMBL" id="CUS14085.1"/>
    </source>
</evidence>
<dbReference type="EMBL" id="LN890962">
    <property type="protein sequence ID" value="CUS14085.1"/>
    <property type="molecule type" value="Genomic_DNA"/>
</dbReference>
<dbReference type="PANTHER" id="PTHR42040">
    <property type="entry name" value="INNER KINETOCHORE SUBUNIT FTA4"/>
    <property type="match status" value="1"/>
</dbReference>
<dbReference type="Pfam" id="PF13093">
    <property type="entry name" value="FTA4"/>
    <property type="match status" value="1"/>
</dbReference>
<accession>A0A292Q538</accession>
<organism evidence="2 3">
    <name type="scientific">Tuber aestivum</name>
    <name type="common">summer truffle</name>
    <dbReference type="NCBI Taxonomy" id="59557"/>
    <lineage>
        <taxon>Eukaryota</taxon>
        <taxon>Fungi</taxon>
        <taxon>Dikarya</taxon>
        <taxon>Ascomycota</taxon>
        <taxon>Pezizomycotina</taxon>
        <taxon>Pezizomycetes</taxon>
        <taxon>Pezizales</taxon>
        <taxon>Tuberaceae</taxon>
        <taxon>Tuber</taxon>
    </lineage>
</organism>
<dbReference type="InterPro" id="IPR025207">
    <property type="entry name" value="Sim4_Fta4"/>
</dbReference>
<keyword evidence="3" id="KW-1185">Reference proteome</keyword>
<dbReference type="Proteomes" id="UP001412239">
    <property type="component" value="Unassembled WGS sequence"/>
</dbReference>
<protein>
    <recommendedName>
        <fullName evidence="4">Kinetochore protein fta4</fullName>
    </recommendedName>
</protein>